<feature type="transmembrane region" description="Helical" evidence="6">
    <location>
        <begin position="301"/>
        <end position="319"/>
    </location>
</feature>
<evidence type="ECO:0000256" key="3">
    <source>
        <dbReference type="ARBA" id="ARBA00022989"/>
    </source>
</evidence>
<evidence type="ECO:0000313" key="9">
    <source>
        <dbReference type="Proteomes" id="UP000317722"/>
    </source>
</evidence>
<feature type="transmembrane region" description="Helical" evidence="6">
    <location>
        <begin position="239"/>
        <end position="258"/>
    </location>
</feature>
<evidence type="ECO:0000256" key="6">
    <source>
        <dbReference type="SAM" id="Phobius"/>
    </source>
</evidence>
<dbReference type="EMBL" id="RCZM01000007">
    <property type="protein sequence ID" value="TPG13324.1"/>
    <property type="molecule type" value="Genomic_DNA"/>
</dbReference>
<gene>
    <name evidence="8" type="ORF">EAH86_18475</name>
</gene>
<accession>A0A502CL27</accession>
<dbReference type="RefSeq" id="WP_140743480.1">
    <property type="nucleotide sequence ID" value="NZ_RCZM01000007.1"/>
</dbReference>
<organism evidence="8 9">
    <name type="scientific">Pedococcus bigeumensis</name>
    <dbReference type="NCBI Taxonomy" id="433644"/>
    <lineage>
        <taxon>Bacteria</taxon>
        <taxon>Bacillati</taxon>
        <taxon>Actinomycetota</taxon>
        <taxon>Actinomycetes</taxon>
        <taxon>Micrococcales</taxon>
        <taxon>Intrasporangiaceae</taxon>
        <taxon>Pedococcus</taxon>
    </lineage>
</organism>
<feature type="transmembrane region" description="Helical" evidence="6">
    <location>
        <begin position="270"/>
        <end position="289"/>
    </location>
</feature>
<reference evidence="8 9" key="1">
    <citation type="journal article" date="2019" name="Environ. Microbiol.">
        <title>Species interactions and distinct microbial communities in high Arctic permafrost affected cryosols are associated with the CH4 and CO2 gas fluxes.</title>
        <authorList>
            <person name="Altshuler I."/>
            <person name="Hamel J."/>
            <person name="Turney S."/>
            <person name="Magnuson E."/>
            <person name="Levesque R."/>
            <person name="Greer C."/>
            <person name="Whyte L.G."/>
        </authorList>
    </citation>
    <scope>NUCLEOTIDE SEQUENCE [LARGE SCALE GENOMIC DNA]</scope>
    <source>
        <strain evidence="8 9">S9.3A</strain>
    </source>
</reference>
<feature type="transmembrane region" description="Helical" evidence="6">
    <location>
        <begin position="390"/>
        <end position="410"/>
    </location>
</feature>
<feature type="transmembrane region" description="Helical" evidence="6">
    <location>
        <begin position="360"/>
        <end position="384"/>
    </location>
</feature>
<dbReference type="GO" id="GO:0022857">
    <property type="term" value="F:transmembrane transporter activity"/>
    <property type="evidence" value="ECO:0007669"/>
    <property type="project" value="InterPro"/>
</dbReference>
<dbReference type="OrthoDB" id="9803985at2"/>
<feature type="transmembrane region" description="Helical" evidence="6">
    <location>
        <begin position="161"/>
        <end position="181"/>
    </location>
</feature>
<dbReference type="Pfam" id="PF07690">
    <property type="entry name" value="MFS_1"/>
    <property type="match status" value="2"/>
</dbReference>
<dbReference type="SUPFAM" id="SSF103473">
    <property type="entry name" value="MFS general substrate transporter"/>
    <property type="match status" value="1"/>
</dbReference>
<keyword evidence="4 6" id="KW-0472">Membrane</keyword>
<comment type="subcellular location">
    <subcellularLocation>
        <location evidence="1">Cell membrane</location>
        <topology evidence="1">Multi-pass membrane protein</topology>
    </subcellularLocation>
</comment>
<feature type="transmembrane region" description="Helical" evidence="6">
    <location>
        <begin position="96"/>
        <end position="125"/>
    </location>
</feature>
<dbReference type="InterPro" id="IPR020846">
    <property type="entry name" value="MFS_dom"/>
</dbReference>
<protein>
    <submittedName>
        <fullName evidence="8">MFS transporter</fullName>
    </submittedName>
</protein>
<feature type="domain" description="Major facilitator superfamily (MFS) profile" evidence="7">
    <location>
        <begin position="29"/>
        <end position="414"/>
    </location>
</feature>
<evidence type="ECO:0000259" key="7">
    <source>
        <dbReference type="PROSITE" id="PS50850"/>
    </source>
</evidence>
<feature type="transmembrane region" description="Helical" evidence="6">
    <location>
        <begin position="325"/>
        <end position="348"/>
    </location>
</feature>
<dbReference type="Proteomes" id="UP000317722">
    <property type="component" value="Unassembled WGS sequence"/>
</dbReference>
<evidence type="ECO:0000313" key="8">
    <source>
        <dbReference type="EMBL" id="TPG13324.1"/>
    </source>
</evidence>
<comment type="caution">
    <text evidence="8">The sequence shown here is derived from an EMBL/GenBank/DDBJ whole genome shotgun (WGS) entry which is preliminary data.</text>
</comment>
<dbReference type="GO" id="GO:0005886">
    <property type="term" value="C:plasma membrane"/>
    <property type="evidence" value="ECO:0007669"/>
    <property type="project" value="UniProtKB-SubCell"/>
</dbReference>
<sequence length="423" mass="43990">MYLSDRPRDAAGTETPSAAPTTGRRVGSTVILLGFVSLLTDISSESLSAVLPLYLTAVLGLSPLAYGFVDGLYQGVSALVRILGGWLSDRADRPKWVAFLGYGLSAVTKALLIPAQGLAAVTAVITVDRLGKGLRTAPRDAIIAASTPEHSLGRAFGVHRALDTTGAAIGPLMAFSILWWIPGNYRAVFIASLAAALLGLALLGLLVPDLRPRRAARRTAAPPVAPSWRSLAEPRFGRVVAASAVLGVLTISDGFLYLSLQQRDDFAGKWFPLLFVGTNVAYLTLAVPFGRLSDRLGRAKVLVGGHLLLVGAYLCAALPSGGLGLTIACLLLLGGFYACTDGVLAALASTLVPAPMRASGIATAQTVVALARLASSLLFGALWTGLGRSTAVYVVAGALVVGVAVAWWLLRHVDRSAHELVPA</sequence>
<evidence type="ECO:0000256" key="4">
    <source>
        <dbReference type="ARBA" id="ARBA00023136"/>
    </source>
</evidence>
<feature type="region of interest" description="Disordered" evidence="5">
    <location>
        <begin position="1"/>
        <end position="22"/>
    </location>
</feature>
<dbReference type="PROSITE" id="PS50850">
    <property type="entry name" value="MFS"/>
    <property type="match status" value="1"/>
</dbReference>
<proteinExistence type="predicted"/>
<dbReference type="Gene3D" id="1.20.1250.20">
    <property type="entry name" value="MFS general substrate transporter like domains"/>
    <property type="match status" value="2"/>
</dbReference>
<evidence type="ECO:0000256" key="1">
    <source>
        <dbReference type="ARBA" id="ARBA00004651"/>
    </source>
</evidence>
<evidence type="ECO:0000256" key="5">
    <source>
        <dbReference type="SAM" id="MobiDB-lite"/>
    </source>
</evidence>
<name>A0A502CL27_9MICO</name>
<keyword evidence="3 6" id="KW-1133">Transmembrane helix</keyword>
<dbReference type="CDD" id="cd17370">
    <property type="entry name" value="MFS_MJ1317_like"/>
    <property type="match status" value="1"/>
</dbReference>
<feature type="transmembrane region" description="Helical" evidence="6">
    <location>
        <begin position="49"/>
        <end position="69"/>
    </location>
</feature>
<keyword evidence="2 6" id="KW-0812">Transmembrane</keyword>
<dbReference type="AlphaFoldDB" id="A0A502CL27"/>
<feature type="compositionally biased region" description="Basic and acidic residues" evidence="5">
    <location>
        <begin position="1"/>
        <end position="11"/>
    </location>
</feature>
<dbReference type="PANTHER" id="PTHR23518:SF2">
    <property type="entry name" value="MAJOR FACILITATOR SUPERFAMILY TRANSPORTER"/>
    <property type="match status" value="1"/>
</dbReference>
<dbReference type="PANTHER" id="PTHR23518">
    <property type="entry name" value="C-METHYLTRANSFERASE"/>
    <property type="match status" value="1"/>
</dbReference>
<keyword evidence="9" id="KW-1185">Reference proteome</keyword>
<dbReference type="InterPro" id="IPR011701">
    <property type="entry name" value="MFS"/>
</dbReference>
<feature type="transmembrane region" description="Helical" evidence="6">
    <location>
        <begin position="187"/>
        <end position="208"/>
    </location>
</feature>
<evidence type="ECO:0000256" key="2">
    <source>
        <dbReference type="ARBA" id="ARBA00022692"/>
    </source>
</evidence>
<dbReference type="InterPro" id="IPR036259">
    <property type="entry name" value="MFS_trans_sf"/>
</dbReference>